<proteinExistence type="predicted"/>
<comment type="caution">
    <text evidence="2">The sequence shown here is derived from an EMBL/GenBank/DDBJ whole genome shotgun (WGS) entry which is preliminary data.</text>
</comment>
<gene>
    <name evidence="2" type="ORF">DFH07DRAFT_765697</name>
</gene>
<accession>A0AAD7NXS7</accession>
<organism evidence="2 3">
    <name type="scientific">Mycena maculata</name>
    <dbReference type="NCBI Taxonomy" id="230809"/>
    <lineage>
        <taxon>Eukaryota</taxon>
        <taxon>Fungi</taxon>
        <taxon>Dikarya</taxon>
        <taxon>Basidiomycota</taxon>
        <taxon>Agaricomycotina</taxon>
        <taxon>Agaricomycetes</taxon>
        <taxon>Agaricomycetidae</taxon>
        <taxon>Agaricales</taxon>
        <taxon>Marasmiineae</taxon>
        <taxon>Mycenaceae</taxon>
        <taxon>Mycena</taxon>
    </lineage>
</organism>
<dbReference type="EMBL" id="JARJLG010000007">
    <property type="protein sequence ID" value="KAJ7779411.1"/>
    <property type="molecule type" value="Genomic_DNA"/>
</dbReference>
<evidence type="ECO:0000313" key="3">
    <source>
        <dbReference type="Proteomes" id="UP001215280"/>
    </source>
</evidence>
<evidence type="ECO:0000256" key="1">
    <source>
        <dbReference type="SAM" id="MobiDB-lite"/>
    </source>
</evidence>
<evidence type="ECO:0000313" key="2">
    <source>
        <dbReference type="EMBL" id="KAJ7779411.1"/>
    </source>
</evidence>
<reference evidence="2" key="1">
    <citation type="submission" date="2023-03" db="EMBL/GenBank/DDBJ databases">
        <title>Massive genome expansion in bonnet fungi (Mycena s.s.) driven by repeated elements and novel gene families across ecological guilds.</title>
        <authorList>
            <consortium name="Lawrence Berkeley National Laboratory"/>
            <person name="Harder C.B."/>
            <person name="Miyauchi S."/>
            <person name="Viragh M."/>
            <person name="Kuo A."/>
            <person name="Thoen E."/>
            <person name="Andreopoulos B."/>
            <person name="Lu D."/>
            <person name="Skrede I."/>
            <person name="Drula E."/>
            <person name="Henrissat B."/>
            <person name="Morin E."/>
            <person name="Kohler A."/>
            <person name="Barry K."/>
            <person name="LaButti K."/>
            <person name="Morin E."/>
            <person name="Salamov A."/>
            <person name="Lipzen A."/>
            <person name="Mereny Z."/>
            <person name="Hegedus B."/>
            <person name="Baldrian P."/>
            <person name="Stursova M."/>
            <person name="Weitz H."/>
            <person name="Taylor A."/>
            <person name="Grigoriev I.V."/>
            <person name="Nagy L.G."/>
            <person name="Martin F."/>
            <person name="Kauserud H."/>
        </authorList>
    </citation>
    <scope>NUCLEOTIDE SEQUENCE</scope>
    <source>
        <strain evidence="2">CBHHK188m</strain>
    </source>
</reference>
<protein>
    <submittedName>
        <fullName evidence="2">Uncharacterized protein</fullName>
    </submittedName>
</protein>
<feature type="region of interest" description="Disordered" evidence="1">
    <location>
        <begin position="140"/>
        <end position="166"/>
    </location>
</feature>
<sequence>MCSTHPHRTSNLNVAVWRLVFRPTKTPSHSIERVNQAKRARMMISLSLLKRRGPLFSRNFEWIDLESVWHRYLEMPVRLVDLQGQKSMTLAREQDADGIGRGSTARSDLDDIQALYQWLCPLNLQDSGAVDRYMTDMQSRRSDAVKTTTSGTSTYAPLDHPSPQRKPPFRSFPFNFTARQGTANRRRQFAPQVWTAEIVGSPRTLVDLIIIQESMCPVPSDGGGPRDFIYPKDLAGSEVWGHERFKDMPGLRIPYFFGLDTIQIPSNESLVLEYIPGRTLTRFSGPSRSPSLTSRIFLDFGLEAVRDIARAKDSCGIVAARTSSSPTHPPSAPPLTVQATERAKHYLMSQSSSKTEQMLHIGTENVYKIRDILSTANLPLRYVRIWFVLELRRVLGDPHVEIKKVKQPDTLPMQRVYPFLHTSCIGRGLNAATIRARTNLIRLAYGCSEQSR</sequence>
<keyword evidence="3" id="KW-1185">Reference proteome</keyword>
<name>A0AAD7NXS7_9AGAR</name>
<feature type="compositionally biased region" description="Polar residues" evidence="1">
    <location>
        <begin position="145"/>
        <end position="155"/>
    </location>
</feature>
<dbReference type="AlphaFoldDB" id="A0AAD7NXS7"/>
<dbReference type="Proteomes" id="UP001215280">
    <property type="component" value="Unassembled WGS sequence"/>
</dbReference>